<dbReference type="GO" id="GO:0000049">
    <property type="term" value="F:tRNA binding"/>
    <property type="evidence" value="ECO:0007669"/>
    <property type="project" value="TreeGrafter"/>
</dbReference>
<dbReference type="GO" id="GO:0032259">
    <property type="term" value="P:methylation"/>
    <property type="evidence" value="ECO:0007669"/>
    <property type="project" value="UniProtKB-KW"/>
</dbReference>
<keyword evidence="5" id="KW-0819">tRNA processing</keyword>
<evidence type="ECO:0000256" key="1">
    <source>
        <dbReference type="ARBA" id="ARBA00004173"/>
    </source>
</evidence>
<evidence type="ECO:0000256" key="6">
    <source>
        <dbReference type="ARBA" id="ARBA00022946"/>
    </source>
</evidence>
<dbReference type="Gene3D" id="3.40.1280.30">
    <property type="match status" value="1"/>
</dbReference>
<dbReference type="PANTHER" id="PTHR13563">
    <property type="entry name" value="TRNA (GUANINE-9-) METHYLTRANSFERASE"/>
    <property type="match status" value="1"/>
</dbReference>
<organism evidence="12 13">
    <name type="scientific">Pogonomyrmex barbatus</name>
    <name type="common">red harvester ant</name>
    <dbReference type="NCBI Taxonomy" id="144034"/>
    <lineage>
        <taxon>Eukaryota</taxon>
        <taxon>Metazoa</taxon>
        <taxon>Ecdysozoa</taxon>
        <taxon>Arthropoda</taxon>
        <taxon>Hexapoda</taxon>
        <taxon>Insecta</taxon>
        <taxon>Pterygota</taxon>
        <taxon>Neoptera</taxon>
        <taxon>Endopterygota</taxon>
        <taxon>Hymenoptera</taxon>
        <taxon>Apocrita</taxon>
        <taxon>Aculeata</taxon>
        <taxon>Formicoidea</taxon>
        <taxon>Formicidae</taxon>
        <taxon>Myrmicinae</taxon>
        <taxon>Pogonomyrmex</taxon>
    </lineage>
</organism>
<dbReference type="Proteomes" id="UP000504615">
    <property type="component" value="Unplaced"/>
</dbReference>
<dbReference type="PROSITE" id="PS51675">
    <property type="entry name" value="SAM_MT_TRM10"/>
    <property type="match status" value="1"/>
</dbReference>
<dbReference type="OrthoDB" id="9976048at2759"/>
<accession>A0A6I9WKC2</accession>
<keyword evidence="2" id="KW-0489">Methyltransferase</keyword>
<evidence type="ECO:0000256" key="10">
    <source>
        <dbReference type="SAM" id="Coils"/>
    </source>
</evidence>
<dbReference type="GO" id="GO:0008168">
    <property type="term" value="F:methyltransferase activity"/>
    <property type="evidence" value="ECO:0007669"/>
    <property type="project" value="UniProtKB-KW"/>
</dbReference>
<comment type="subcellular location">
    <subcellularLocation>
        <location evidence="1">Mitochondrion</location>
    </subcellularLocation>
</comment>
<keyword evidence="4" id="KW-0949">S-adenosyl-L-methionine</keyword>
<dbReference type="GO" id="GO:0097745">
    <property type="term" value="P:mitochondrial tRNA 5'-end processing"/>
    <property type="evidence" value="ECO:0007669"/>
    <property type="project" value="TreeGrafter"/>
</dbReference>
<evidence type="ECO:0000313" key="13">
    <source>
        <dbReference type="RefSeq" id="XP_011641938.1"/>
    </source>
</evidence>
<evidence type="ECO:0000256" key="9">
    <source>
        <dbReference type="ARBA" id="ARBA00029803"/>
    </source>
</evidence>
<dbReference type="InterPro" id="IPR038459">
    <property type="entry name" value="MT_TRM10-typ_sf"/>
</dbReference>
<gene>
    <name evidence="13" type="primary">LOC105430204</name>
</gene>
<evidence type="ECO:0000256" key="7">
    <source>
        <dbReference type="ARBA" id="ARBA00023054"/>
    </source>
</evidence>
<feature type="domain" description="SAM-dependent MTase TRM10-type" evidence="11">
    <location>
        <begin position="189"/>
        <end position="383"/>
    </location>
</feature>
<feature type="coiled-coil region" evidence="10">
    <location>
        <begin position="134"/>
        <end position="161"/>
    </location>
</feature>
<dbReference type="GO" id="GO:0005654">
    <property type="term" value="C:nucleoplasm"/>
    <property type="evidence" value="ECO:0007669"/>
    <property type="project" value="TreeGrafter"/>
</dbReference>
<dbReference type="PANTHER" id="PTHR13563:SF5">
    <property type="entry name" value="TRNA METHYLTRANSFERASE 10 HOMOLOG C"/>
    <property type="match status" value="1"/>
</dbReference>
<name>A0A6I9WKC2_9HYME</name>
<evidence type="ECO:0000256" key="4">
    <source>
        <dbReference type="ARBA" id="ARBA00022691"/>
    </source>
</evidence>
<dbReference type="InterPro" id="IPR025812">
    <property type="entry name" value="Trm10_C_MTase_dom"/>
</dbReference>
<keyword evidence="8" id="KW-0496">Mitochondrion</keyword>
<sequence length="420" mass="49428">MFNSVRRRLLISVGNFLVRSVHEEALSSSKLRFSAKAHLNNTYRRLYSQIAIKDQNVTSADLKNWNDKLNEEKLHAFLADPENNKRFQILELEVDVLRHNAEKVPNNITATDWLMLLDMKSKTKRKKYLDFLWTKETLKEKNKAKKELKKAEFARKKEMESEDTGEMKYGLLYNTLFMRIYESTINRFYNGKLIQNIMFEPKIVFDCGYDDYMNQREIHNCAKQISIAFADNRIHVNPLCLYLCNFNYNGLLKQYLHQNIPTLLNDDFPVVITSQSYLDIFPKNQLVYLTPHCRTELTEYDPDMTYIIGAYIDKADSQPLSLAKAKKEGICMAKFPIDKYLKWGSSSSKNLTINQSLKIMLDLRHTRDWNEALKNVPNRKLKSTRVLMLKRKVEKCLFQSSTQSKPNVLKDFTFQNKKKY</sequence>
<dbReference type="KEGG" id="pbar:105430204"/>
<dbReference type="AlphaFoldDB" id="A0A6I9WKC2"/>
<dbReference type="GeneID" id="105430204"/>
<dbReference type="CDD" id="cd18102">
    <property type="entry name" value="Trm10_MRRP1"/>
    <property type="match status" value="1"/>
</dbReference>
<reference evidence="13" key="1">
    <citation type="submission" date="2025-08" db="UniProtKB">
        <authorList>
            <consortium name="RefSeq"/>
        </authorList>
    </citation>
    <scope>IDENTIFICATION</scope>
</reference>
<dbReference type="GO" id="GO:0070131">
    <property type="term" value="P:positive regulation of mitochondrial translation"/>
    <property type="evidence" value="ECO:0007669"/>
    <property type="project" value="TreeGrafter"/>
</dbReference>
<proteinExistence type="predicted"/>
<evidence type="ECO:0000313" key="12">
    <source>
        <dbReference type="Proteomes" id="UP000504615"/>
    </source>
</evidence>
<evidence type="ECO:0000256" key="5">
    <source>
        <dbReference type="ARBA" id="ARBA00022694"/>
    </source>
</evidence>
<evidence type="ECO:0000256" key="2">
    <source>
        <dbReference type="ARBA" id="ARBA00022603"/>
    </source>
</evidence>
<evidence type="ECO:0000256" key="8">
    <source>
        <dbReference type="ARBA" id="ARBA00023128"/>
    </source>
</evidence>
<keyword evidence="7 10" id="KW-0175">Coiled coil</keyword>
<keyword evidence="6" id="KW-0809">Transit peptide</keyword>
<evidence type="ECO:0000259" key="11">
    <source>
        <dbReference type="PROSITE" id="PS51675"/>
    </source>
</evidence>
<dbReference type="RefSeq" id="XP_011641938.1">
    <property type="nucleotide sequence ID" value="XM_011643636.2"/>
</dbReference>
<dbReference type="InterPro" id="IPR028564">
    <property type="entry name" value="MT_TRM10-typ"/>
</dbReference>
<dbReference type="InterPro" id="IPR007356">
    <property type="entry name" value="tRNA_m1G_MeTrfase_euk"/>
</dbReference>
<keyword evidence="12" id="KW-1185">Reference proteome</keyword>
<dbReference type="GO" id="GO:0005739">
    <property type="term" value="C:mitochondrion"/>
    <property type="evidence" value="ECO:0007669"/>
    <property type="project" value="UniProtKB-SubCell"/>
</dbReference>
<protein>
    <recommendedName>
        <fullName evidence="9">RNA (guanine-9-)-methyltransferase domain-containing protein 1</fullName>
    </recommendedName>
</protein>
<keyword evidence="3" id="KW-0808">Transferase</keyword>
<evidence type="ECO:0000256" key="3">
    <source>
        <dbReference type="ARBA" id="ARBA00022679"/>
    </source>
</evidence>